<dbReference type="Pfam" id="PF09138">
    <property type="entry name" value="Urm1"/>
    <property type="match status" value="1"/>
</dbReference>
<accession>A0AA39Z6A3</accession>
<dbReference type="GO" id="GO:0032447">
    <property type="term" value="P:protein urmylation"/>
    <property type="evidence" value="ECO:0007669"/>
    <property type="project" value="UniProtKB-UniRule"/>
</dbReference>
<keyword evidence="2 5" id="KW-1017">Isopeptide bond</keyword>
<dbReference type="GO" id="GO:0034227">
    <property type="term" value="P:tRNA thio-modification"/>
    <property type="evidence" value="ECO:0007669"/>
    <property type="project" value="UniProtKB-UniRule"/>
</dbReference>
<evidence type="ECO:0000256" key="5">
    <source>
        <dbReference type="HAMAP-Rule" id="MF_03048"/>
    </source>
</evidence>
<evidence type="ECO:0000256" key="6">
    <source>
        <dbReference type="RuleBase" id="RU361182"/>
    </source>
</evidence>
<gene>
    <name evidence="5" type="primary">URM1</name>
    <name evidence="7" type="ORF">QBC41DRAFT_328726</name>
</gene>
<sequence>MAPEPETMPISVDFLGGLDTLFSNKTSHTISLPLLNPSDSSPASVGFLISYLVEHHLKHPRTEFFVQDDGHLTPGILVLINEADWELEGEEECELKAGDKVVFVSTMHGG</sequence>
<evidence type="ECO:0000313" key="7">
    <source>
        <dbReference type="EMBL" id="KAK0664467.1"/>
    </source>
</evidence>
<evidence type="ECO:0000256" key="2">
    <source>
        <dbReference type="ARBA" id="ARBA00022499"/>
    </source>
</evidence>
<feature type="cross-link" description="Glycyl lysine isopeptide (Gly-Lys) (interchain with K-? in acceptor proteins)" evidence="5">
    <location>
        <position position="110"/>
    </location>
</feature>
<keyword evidence="8" id="KW-1185">Reference proteome</keyword>
<dbReference type="HAMAP" id="MF_03048">
    <property type="entry name" value="Urm1"/>
    <property type="match status" value="1"/>
</dbReference>
<comment type="similarity">
    <text evidence="5 6">Belongs to the URM1 family.</text>
</comment>
<dbReference type="PANTHER" id="PTHR14986">
    <property type="entry name" value="RURM1 PROTEIN"/>
    <property type="match status" value="1"/>
</dbReference>
<keyword evidence="3 5" id="KW-0819">tRNA processing</keyword>
<evidence type="ECO:0000256" key="4">
    <source>
        <dbReference type="ARBA" id="ARBA00022786"/>
    </source>
</evidence>
<dbReference type="InterPro" id="IPR015221">
    <property type="entry name" value="Urm1"/>
</dbReference>
<protein>
    <recommendedName>
        <fullName evidence="5 6">Ubiquitin-related modifier 1</fullName>
    </recommendedName>
</protein>
<dbReference type="GO" id="GO:0002098">
    <property type="term" value="P:tRNA wobble uridine modification"/>
    <property type="evidence" value="ECO:0007669"/>
    <property type="project" value="UniProtKB-UniRule"/>
</dbReference>
<keyword evidence="1 5" id="KW-0963">Cytoplasm</keyword>
<dbReference type="InterPro" id="IPR012675">
    <property type="entry name" value="Beta-grasp_dom_sf"/>
</dbReference>
<comment type="subcellular location">
    <subcellularLocation>
        <location evidence="5 6">Cytoplasm</location>
    </subcellularLocation>
</comment>
<evidence type="ECO:0000313" key="8">
    <source>
        <dbReference type="Proteomes" id="UP001174997"/>
    </source>
</evidence>
<dbReference type="PIRSF" id="PIRSF037379">
    <property type="entry name" value="Ubiquitin-related_modifier_1"/>
    <property type="match status" value="1"/>
</dbReference>
<keyword evidence="4 5" id="KW-0833">Ubl conjugation pathway</keyword>
<evidence type="ECO:0000256" key="1">
    <source>
        <dbReference type="ARBA" id="ARBA00022490"/>
    </source>
</evidence>
<dbReference type="Gene3D" id="3.10.20.30">
    <property type="match status" value="1"/>
</dbReference>
<comment type="function">
    <text evidence="5">Acts as a sulfur carrier required for 2-thiolation of mcm(5)S(2)U at tRNA wobble positions of cytosolic tRNA(Lys), tRNA(Glu) and tRNA(Gln). Serves as sulfur donor in tRNA 2-thiolation reaction by being thiocarboxylated (-COSH) at its C-terminus by the MOCS3 homolog UBA4. The sulfur is then transferred to tRNA to form 2-thiolation of mcm(5)S(2)U. Prior mcm(5) tRNA modification by the elongator complex is required for 2-thiolation. Also acts as a ubiquitin-like protein (UBL) that is covalently conjugated via an isopeptide bond to lysine residues of target proteins such as AHP1. The thiocarboxylated form serves as substrate for conjugation and oxidative stress specifically induces the formation of UBL-protein conjugates.</text>
</comment>
<dbReference type="AlphaFoldDB" id="A0AA39Z6A3"/>
<dbReference type="EMBL" id="JAULSY010000122">
    <property type="protein sequence ID" value="KAK0664467.1"/>
    <property type="molecule type" value="Genomic_DNA"/>
</dbReference>
<organism evidence="7 8">
    <name type="scientific">Cercophora samala</name>
    <dbReference type="NCBI Taxonomy" id="330535"/>
    <lineage>
        <taxon>Eukaryota</taxon>
        <taxon>Fungi</taxon>
        <taxon>Dikarya</taxon>
        <taxon>Ascomycota</taxon>
        <taxon>Pezizomycotina</taxon>
        <taxon>Sordariomycetes</taxon>
        <taxon>Sordariomycetidae</taxon>
        <taxon>Sordariales</taxon>
        <taxon>Lasiosphaeriaceae</taxon>
        <taxon>Cercophora</taxon>
    </lineage>
</organism>
<evidence type="ECO:0000256" key="3">
    <source>
        <dbReference type="ARBA" id="ARBA00022694"/>
    </source>
</evidence>
<dbReference type="InterPro" id="IPR016155">
    <property type="entry name" value="Mopterin_synth/thiamin_S_b"/>
</dbReference>
<dbReference type="Proteomes" id="UP001174997">
    <property type="component" value="Unassembled WGS sequence"/>
</dbReference>
<name>A0AA39Z6A3_9PEZI</name>
<comment type="PTM">
    <text evidence="5">C-terminal thiocarboxylation occurs in 2 steps, it is first acyl-adenylated (-COAMP) via the hesA/moeB/thiF part of UBA4, then thiocarboxylated (-COSH) via the rhodanese domain of UBA4.</text>
</comment>
<reference evidence="7" key="1">
    <citation type="submission" date="2023-06" db="EMBL/GenBank/DDBJ databases">
        <title>Genome-scale phylogeny and comparative genomics of the fungal order Sordariales.</title>
        <authorList>
            <consortium name="Lawrence Berkeley National Laboratory"/>
            <person name="Hensen N."/>
            <person name="Bonometti L."/>
            <person name="Westerberg I."/>
            <person name="Brannstrom I.O."/>
            <person name="Guillou S."/>
            <person name="Cros-Aarteil S."/>
            <person name="Calhoun S."/>
            <person name="Haridas S."/>
            <person name="Kuo A."/>
            <person name="Mondo S."/>
            <person name="Pangilinan J."/>
            <person name="Riley R."/>
            <person name="Labutti K."/>
            <person name="Andreopoulos B."/>
            <person name="Lipzen A."/>
            <person name="Chen C."/>
            <person name="Yanf M."/>
            <person name="Daum C."/>
            <person name="Ng V."/>
            <person name="Clum A."/>
            <person name="Steindorff A."/>
            <person name="Ohm R."/>
            <person name="Martin F."/>
            <person name="Silar P."/>
            <person name="Natvig D."/>
            <person name="Lalanne C."/>
            <person name="Gautier V."/>
            <person name="Ament-Velasquez S.L."/>
            <person name="Kruys A."/>
            <person name="Hutchinson M.I."/>
            <person name="Powell A.J."/>
            <person name="Barry K."/>
            <person name="Miller A.N."/>
            <person name="Grigoriev I.V."/>
            <person name="Debuchy R."/>
            <person name="Gladieux P."/>
            <person name="Thoren M.H."/>
            <person name="Johannesson H."/>
        </authorList>
    </citation>
    <scope>NUCLEOTIDE SEQUENCE</scope>
    <source>
        <strain evidence="7">CBS 307.81</strain>
    </source>
</reference>
<comment type="caution">
    <text evidence="7">The sequence shown here is derived from an EMBL/GenBank/DDBJ whole genome shotgun (WGS) entry which is preliminary data.</text>
</comment>
<dbReference type="GO" id="GO:0005829">
    <property type="term" value="C:cytosol"/>
    <property type="evidence" value="ECO:0007669"/>
    <property type="project" value="UniProtKB-UniRule"/>
</dbReference>
<feature type="modified residue" description="1-thioglycine" evidence="5">
    <location>
        <position position="110"/>
    </location>
</feature>
<proteinExistence type="inferred from homology"/>
<dbReference type="SUPFAM" id="SSF54285">
    <property type="entry name" value="MoaD/ThiS"/>
    <property type="match status" value="1"/>
</dbReference>
<comment type="pathway">
    <text evidence="5 6">tRNA modification; 5-methoxycarbonylmethyl-2-thiouridine-tRNA biosynthesis.</text>
</comment>